<protein>
    <submittedName>
        <fullName evidence="1">Argininosuccinate synthase</fullName>
    </submittedName>
</protein>
<organism evidence="1">
    <name type="scientific">Talaromyces marneffei PM1</name>
    <dbReference type="NCBI Taxonomy" id="1077442"/>
    <lineage>
        <taxon>Eukaryota</taxon>
        <taxon>Fungi</taxon>
        <taxon>Dikarya</taxon>
        <taxon>Ascomycota</taxon>
        <taxon>Pezizomycotina</taxon>
        <taxon>Eurotiomycetes</taxon>
        <taxon>Eurotiomycetidae</taxon>
        <taxon>Eurotiales</taxon>
        <taxon>Trichocomaceae</taxon>
        <taxon>Talaromyces</taxon>
        <taxon>Talaromyces sect. Talaromyces</taxon>
    </lineage>
</organism>
<dbReference type="HOGENOM" id="CLU_1284031_0_0_1"/>
<name>A0A093VI87_TALMA</name>
<reference evidence="1" key="2">
    <citation type="journal article" date="2014" name="PLoS Genet.">
        <title>Signature gene expression reveals novel clues to the molecular mechanisms of dimorphic transition in Penicillium marneffei.</title>
        <authorList>
            <person name="Yang E."/>
            <person name="Wang G."/>
            <person name="Cai J."/>
            <person name="Woo P.C."/>
            <person name="Lau S.K."/>
            <person name="Yuen K.-Y."/>
            <person name="Chow W.-N."/>
            <person name="Lin X."/>
        </authorList>
    </citation>
    <scope>NUCLEOTIDE SEQUENCE</scope>
    <source>
        <strain evidence="1">PM1</strain>
    </source>
</reference>
<dbReference type="EMBL" id="JPOX01000004">
    <property type="protein sequence ID" value="KFX51875.1"/>
    <property type="molecule type" value="Genomic_DNA"/>
</dbReference>
<gene>
    <name evidence="1" type="ORF">GQ26_0042390</name>
</gene>
<dbReference type="AlphaFoldDB" id="A0A093VI87"/>
<comment type="caution">
    <text evidence="1">The sequence shown here is derived from an EMBL/GenBank/DDBJ whole genome shotgun (WGS) entry which is preliminary data.</text>
</comment>
<evidence type="ECO:0000313" key="1">
    <source>
        <dbReference type="EMBL" id="KFX51875.1"/>
    </source>
</evidence>
<sequence>MDLHRSLSLGTIRTSGTKPDLSKFATLRFILNAEDSNGVKHITGDRGYFEKEPLEIKSPGNFKLWLTIDNKNPPPFECRQINDFKETGDCNCDLYTRVFDTEKEAFLRSFFKPGDDRDNGTMRSALTKDEFHFGDWTLEPGKYVFRVIGPINFTYENDEKEPQGFEEVQVDLSFWFELEANSKPSSPRENPVTPSDLAYFTEEQLKQMRKSSRIY</sequence>
<proteinExistence type="predicted"/>
<reference key="1">
    <citation type="journal article" date="2014" name="PLoS Genet.">
        <title>Signature Gene Expression Reveals Novel Clues to the Molecular Mechanisms of Dimorphic Transition in Penicillium marneffei.</title>
        <authorList>
            <person name="Yang E."/>
            <person name="Wang G."/>
            <person name="Cai J."/>
            <person name="Woo P.C."/>
            <person name="Lau S.K."/>
            <person name="Yuen K.-Y."/>
            <person name="Chow W.-N."/>
            <person name="Lin X."/>
        </authorList>
    </citation>
    <scope>NUCLEOTIDE SEQUENCE [LARGE SCALE GENOMIC DNA]</scope>
    <source>
        <strain>PM1</strain>
    </source>
</reference>
<accession>A0A093VI87</accession>